<dbReference type="InterPro" id="IPR000073">
    <property type="entry name" value="AB_hydrolase_1"/>
</dbReference>
<proteinExistence type="predicted"/>
<keyword evidence="5" id="KW-1185">Reference proteome</keyword>
<organism evidence="4 5">
    <name type="scientific">Amycolatopsis melonis</name>
    <dbReference type="NCBI Taxonomy" id="3156488"/>
    <lineage>
        <taxon>Bacteria</taxon>
        <taxon>Bacillati</taxon>
        <taxon>Actinomycetota</taxon>
        <taxon>Actinomycetes</taxon>
        <taxon>Pseudonocardiales</taxon>
        <taxon>Pseudonocardiaceae</taxon>
        <taxon>Amycolatopsis</taxon>
    </lineage>
</organism>
<dbReference type="PANTHER" id="PTHR43722">
    <property type="entry name" value="PROLINE IMINOPEPTIDASE"/>
    <property type="match status" value="1"/>
</dbReference>
<dbReference type="PANTHER" id="PTHR43722:SF1">
    <property type="entry name" value="PROLINE IMINOPEPTIDASE"/>
    <property type="match status" value="1"/>
</dbReference>
<sequence length="499" mass="53699">MKRPTVTVVAVAVMAVSAVTAPAATAAPPAIAWSACQDPGLAAVGAQCATLEVPVDHRRPHGRQLRIAVSRLAHKTPDSAFQGVMMTLSGGPGLPGLGMAALGPLVPGHAGDAYDWIGFDPRGVGTSTPALSCDRDYMDYDRPSYVPVTPQLERAWLDRVRGYAADCGARNDPELLANMKTTDTVADVESIRVALGVDRMSFYGYSYGTYVGQVYATLHPERVRRMVLDSSVHARDVYYRINLAQDAGYDRNLNAFFGWVAEHDDVYHLGRTQAAVKAVFDRQLATLAREPAAGVIGPDEWLDVFQLAVYRRLGWPSAAEVFAGWAGHRDGALLKTSFEQIGGRGNDNGYAAYLAVECTDVQSPVNWRKWRADTWRAFTEAPYFAWQNTWFNAPCLFWPAPAGRPVTVGSDRVGSMLLVDETLDPATPFAGSLETRKRFPGSALLAVPGGINHASTLVGGNTCVDGKIAEYLAAGTLPARLPGNRSDVDCPQAPPPLPG</sequence>
<evidence type="ECO:0000259" key="2">
    <source>
        <dbReference type="Pfam" id="PF00561"/>
    </source>
</evidence>
<dbReference type="GO" id="GO:0016787">
    <property type="term" value="F:hydrolase activity"/>
    <property type="evidence" value="ECO:0007669"/>
    <property type="project" value="UniProtKB-KW"/>
</dbReference>
<reference evidence="4 5" key="1">
    <citation type="submission" date="2024-05" db="EMBL/GenBank/DDBJ databases">
        <authorList>
            <person name="Zhao H."/>
            <person name="Xu Y."/>
            <person name="Lin S."/>
            <person name="Spain J.C."/>
            <person name="Zhou N.-Y."/>
        </authorList>
    </citation>
    <scope>NUCLEOTIDE SEQUENCE [LARGE SCALE GENOMIC DNA]</scope>
    <source>
        <strain evidence="4 5">NEAU-NG30</strain>
    </source>
</reference>
<accession>A0ABV0LWJ3</accession>
<dbReference type="Pfam" id="PF08386">
    <property type="entry name" value="Abhydrolase_4"/>
    <property type="match status" value="1"/>
</dbReference>
<name>A0ABV0LWJ3_9PSEU</name>
<gene>
    <name evidence="4" type="ORF">ABJI51_42895</name>
</gene>
<feature type="domain" description="Peptidase S33 tripeptidyl aminopeptidase-like C-terminal" evidence="3">
    <location>
        <begin position="386"/>
        <end position="480"/>
    </location>
</feature>
<feature type="chain" id="PRO_5046749450" evidence="1">
    <location>
        <begin position="27"/>
        <end position="499"/>
    </location>
</feature>
<feature type="signal peptide" evidence="1">
    <location>
        <begin position="1"/>
        <end position="26"/>
    </location>
</feature>
<dbReference type="Gene3D" id="3.40.50.1820">
    <property type="entry name" value="alpha/beta hydrolase"/>
    <property type="match status" value="1"/>
</dbReference>
<dbReference type="EMBL" id="JBDZYD010000024">
    <property type="protein sequence ID" value="MEQ0565868.1"/>
    <property type="molecule type" value="Genomic_DNA"/>
</dbReference>
<dbReference type="InterPro" id="IPR013595">
    <property type="entry name" value="Pept_S33_TAP-like_C"/>
</dbReference>
<keyword evidence="4" id="KW-0378">Hydrolase</keyword>
<keyword evidence="1" id="KW-0732">Signal</keyword>
<dbReference type="Pfam" id="PF00561">
    <property type="entry name" value="Abhydrolase_1"/>
    <property type="match status" value="1"/>
</dbReference>
<dbReference type="RefSeq" id="WP_348956960.1">
    <property type="nucleotide sequence ID" value="NZ_JBDZYD010000024.1"/>
</dbReference>
<evidence type="ECO:0000313" key="4">
    <source>
        <dbReference type="EMBL" id="MEQ0565868.1"/>
    </source>
</evidence>
<feature type="domain" description="AB hydrolase-1" evidence="2">
    <location>
        <begin position="103"/>
        <end position="273"/>
    </location>
</feature>
<dbReference type="SUPFAM" id="SSF53474">
    <property type="entry name" value="alpha/beta-Hydrolases"/>
    <property type="match status" value="1"/>
</dbReference>
<comment type="caution">
    <text evidence="4">The sequence shown here is derived from an EMBL/GenBank/DDBJ whole genome shotgun (WGS) entry which is preliminary data.</text>
</comment>
<dbReference type="Proteomes" id="UP001440984">
    <property type="component" value="Unassembled WGS sequence"/>
</dbReference>
<evidence type="ECO:0000259" key="3">
    <source>
        <dbReference type="Pfam" id="PF08386"/>
    </source>
</evidence>
<dbReference type="InterPro" id="IPR005944">
    <property type="entry name" value="Pro_iminopeptidase"/>
</dbReference>
<protein>
    <submittedName>
        <fullName evidence="4">Alpha/beta hydrolase</fullName>
    </submittedName>
</protein>
<evidence type="ECO:0000256" key="1">
    <source>
        <dbReference type="SAM" id="SignalP"/>
    </source>
</evidence>
<evidence type="ECO:0000313" key="5">
    <source>
        <dbReference type="Proteomes" id="UP001440984"/>
    </source>
</evidence>
<dbReference type="InterPro" id="IPR029058">
    <property type="entry name" value="AB_hydrolase_fold"/>
</dbReference>